<dbReference type="EMBL" id="JAIZAY010000002">
    <property type="protein sequence ID" value="KAJ8046685.1"/>
    <property type="molecule type" value="Genomic_DNA"/>
</dbReference>
<dbReference type="InterPro" id="IPR012337">
    <property type="entry name" value="RNaseH-like_sf"/>
</dbReference>
<dbReference type="Proteomes" id="UP001152320">
    <property type="component" value="Chromosome 2"/>
</dbReference>
<reference evidence="1" key="1">
    <citation type="submission" date="2021-10" db="EMBL/GenBank/DDBJ databases">
        <title>Tropical sea cucumber genome reveals ecological adaptation and Cuvierian tubules defense mechanism.</title>
        <authorList>
            <person name="Chen T."/>
        </authorList>
    </citation>
    <scope>NUCLEOTIDE SEQUENCE</scope>
    <source>
        <strain evidence="1">Nanhai2018</strain>
        <tissue evidence="1">Muscle</tissue>
    </source>
</reference>
<proteinExistence type="predicted"/>
<dbReference type="AlphaFoldDB" id="A0A9Q1CL44"/>
<comment type="caution">
    <text evidence="1">The sequence shown here is derived from an EMBL/GenBank/DDBJ whole genome shotgun (WGS) entry which is preliminary data.</text>
</comment>
<evidence type="ECO:0000313" key="1">
    <source>
        <dbReference type="EMBL" id="KAJ8046685.1"/>
    </source>
</evidence>
<evidence type="ECO:0000313" key="2">
    <source>
        <dbReference type="Proteomes" id="UP001152320"/>
    </source>
</evidence>
<keyword evidence="2" id="KW-1185">Reference proteome</keyword>
<accession>A0A9Q1CL44</accession>
<name>A0A9Q1CL44_HOLLE</name>
<dbReference type="PANTHER" id="PTHR37162">
    <property type="entry name" value="HAT FAMILY DIMERISATION DOMAINCONTAINING PROTEIN-RELATED"/>
    <property type="match status" value="1"/>
</dbReference>
<dbReference type="PANTHER" id="PTHR37162:SF1">
    <property type="entry name" value="BED-TYPE DOMAIN-CONTAINING PROTEIN"/>
    <property type="match status" value="1"/>
</dbReference>
<gene>
    <name evidence="1" type="ORF">HOLleu_05449</name>
</gene>
<protein>
    <submittedName>
        <fullName evidence="1">Zinc finger BED domain-containing protein 5</fullName>
    </submittedName>
</protein>
<dbReference type="OrthoDB" id="6159421at2759"/>
<sequence length="716" mass="80685">MATEESTAKRSKSDVDKKWYPQKFNKKWLADPVFKRWLVEVENEGGPSSAKCKFCGCLFKNPNRSALDKHVTSVKHKRSLHGSKRQPKTKVIISPKRKIAIKDLIVNIEKQVAVAELKLSGYMAEHCLPFNQAEHLSLLLPSLCPDSIIPKNMEVMTTTKASYIIQQGIAFREREELVEILKNQKFSITVDESTGQSVPQILAVAVRYFDETIFRSVDRLLGIIEVEEATAEGVFNAIKSLLDLHKIPLSNIIGLATDNCSSMMGSESRFQALMKQGISGLFVIGCICHSIALCANFASKCLPSWVENLLCDIEAYLSQSSNRTFELKMIMEALKNPHDKILKLSAVRRTSCSGIIACILEHYEALKLFFETEQSENSQNHSDQKEKAMEIYETLTTAGTEHMLLFLNYVLEKVDNMNKLFQAEGELIYNIHSTMKNLYFDILRHFINEDVIVDAKYDTDRLDLRDDSIGIRKPLKEVIMGEKCTQKLVSESLGEGESSFRQDALNFLVQLSVQVGSVFDMGDNSALALMRCCVDPAIAVDFTDQRPVSLMPLAMKVPAILGGKNADTLDDQWLRLPFVKDSLEEAMHPVPINECPPGTFWKTVKNIKDSEEDSIFLDLGQFMCDFLALPLSSAAVESILSEVNTIKVTITNKLHVPTLENRLLAVQHVKKNGGCHLWKPHHALVKAVMNDICCQRYETFLRQNEVEDLSVPYDTY</sequence>
<dbReference type="SUPFAM" id="SSF53098">
    <property type="entry name" value="Ribonuclease H-like"/>
    <property type="match status" value="1"/>
</dbReference>
<organism evidence="1 2">
    <name type="scientific">Holothuria leucospilota</name>
    <name type="common">Black long sea cucumber</name>
    <name type="synonym">Mertensiothuria leucospilota</name>
    <dbReference type="NCBI Taxonomy" id="206669"/>
    <lineage>
        <taxon>Eukaryota</taxon>
        <taxon>Metazoa</taxon>
        <taxon>Echinodermata</taxon>
        <taxon>Eleutherozoa</taxon>
        <taxon>Echinozoa</taxon>
        <taxon>Holothuroidea</taxon>
        <taxon>Aspidochirotacea</taxon>
        <taxon>Aspidochirotida</taxon>
        <taxon>Holothuriidae</taxon>
        <taxon>Holothuria</taxon>
    </lineage>
</organism>